<proteinExistence type="predicted"/>
<dbReference type="AlphaFoldDB" id="A0A7C9HQ76"/>
<comment type="caution">
    <text evidence="1">The sequence shown here is derived from an EMBL/GenBank/DDBJ whole genome shotgun (WGS) entry which is preliminary data.</text>
</comment>
<sequence length="217" mass="24639">MIHIIDKVSLTSNGLVATGTKDLIHLHQGDMDGACAVYSLMMCLIINRSIKRLDVTDLDKKHDGRSSKGRLVDTFLNNAKGLVREGYELEVLNTELLHAFKKCVSTAWYSTENAKKQELYAIIKSSLDEHSPIELGFSWKRKGGHAITVIGYEEHKAYLRLFCLDPGYPLQEGQYWNNVLDIDIDNGAKFNTYNHQESRYGREVFVSIEDVLMIQKA</sequence>
<name>A0A7C9HQ76_9BACT</name>
<protein>
    <recommendedName>
        <fullName evidence="3">Peptidase C39-like domain-containing protein</fullName>
    </recommendedName>
</protein>
<reference evidence="1 2" key="1">
    <citation type="submission" date="2019-09" db="EMBL/GenBank/DDBJ databases">
        <title>Prevotella A2879 sp. nov., isolated from an abscess of a patient.</title>
        <authorList>
            <person name="Buhl M."/>
            <person name="Oberhettinger P."/>
        </authorList>
    </citation>
    <scope>NUCLEOTIDE SEQUENCE [LARGE SCALE GENOMIC DNA]</scope>
    <source>
        <strain evidence="1 2">A2879</strain>
    </source>
</reference>
<evidence type="ECO:0008006" key="3">
    <source>
        <dbReference type="Google" id="ProtNLM"/>
    </source>
</evidence>
<dbReference type="Proteomes" id="UP000482295">
    <property type="component" value="Unassembled WGS sequence"/>
</dbReference>
<gene>
    <name evidence="1" type="ORF">F0475_05485</name>
</gene>
<dbReference type="EMBL" id="VVIQ01000004">
    <property type="protein sequence ID" value="MUL27767.1"/>
    <property type="molecule type" value="Genomic_DNA"/>
</dbReference>
<dbReference type="RefSeq" id="WP_155715809.1">
    <property type="nucleotide sequence ID" value="NZ_VVIQ01000004.1"/>
</dbReference>
<evidence type="ECO:0000313" key="1">
    <source>
        <dbReference type="EMBL" id="MUL27767.1"/>
    </source>
</evidence>
<keyword evidence="2" id="KW-1185">Reference proteome</keyword>
<accession>A0A7C9HQ76</accession>
<evidence type="ECO:0000313" key="2">
    <source>
        <dbReference type="Proteomes" id="UP000482295"/>
    </source>
</evidence>
<organism evidence="1 2">
    <name type="scientific">Prevotella vespertina</name>
    <dbReference type="NCBI Taxonomy" id="2608404"/>
    <lineage>
        <taxon>Bacteria</taxon>
        <taxon>Pseudomonadati</taxon>
        <taxon>Bacteroidota</taxon>
        <taxon>Bacteroidia</taxon>
        <taxon>Bacteroidales</taxon>
        <taxon>Prevotellaceae</taxon>
        <taxon>Prevotella</taxon>
    </lineage>
</organism>